<dbReference type="PANTHER" id="PTHR47514">
    <property type="entry name" value="TRANSKETOLASE N-TERMINAL SECTION-RELATED"/>
    <property type="match status" value="1"/>
</dbReference>
<sequence length="272" mass="30052">MSENNYKDLEDLAKDIRKKTIDSIGFLGVGHIGGAMSITDLLTILYYRKMHIDPDNPKMADRDKLVLSKGHAGPALYSTLAQKGFFPEEWLHTLNQGGTNLPSHCDMNRTPGIDMTTGSLGQGLSSAIGLTLAMKLDKSERNVFAIIGDGESQEGQNWEAAMTASQFKLNKLIAFTDYNKMQIDGYTSDIMSIDDPEAKWKAFGWNTDRVNGHSFAELDRAIDKARQSVDKPTMIIMDTIKGKGCSFAEGVITNHNMAFTYEQAKEAIEALD</sequence>
<dbReference type="Proteomes" id="UP000587760">
    <property type="component" value="Unassembled WGS sequence"/>
</dbReference>
<feature type="transmembrane region" description="Helical" evidence="4">
    <location>
        <begin position="24"/>
        <end position="47"/>
    </location>
</feature>
<evidence type="ECO:0000256" key="3">
    <source>
        <dbReference type="ARBA" id="ARBA00023052"/>
    </source>
</evidence>
<keyword evidence="4" id="KW-1133">Transmembrane helix</keyword>
<dbReference type="SUPFAM" id="SSF52518">
    <property type="entry name" value="Thiamin diphosphate-binding fold (THDP-binding)"/>
    <property type="match status" value="1"/>
</dbReference>
<evidence type="ECO:0000259" key="5">
    <source>
        <dbReference type="Pfam" id="PF00456"/>
    </source>
</evidence>
<proteinExistence type="inferred from homology"/>
<comment type="similarity">
    <text evidence="2">Belongs to the transketolase family.</text>
</comment>
<organism evidence="6 7">
    <name type="scientific">Spirochaeta isovalerica</name>
    <dbReference type="NCBI Taxonomy" id="150"/>
    <lineage>
        <taxon>Bacteria</taxon>
        <taxon>Pseudomonadati</taxon>
        <taxon>Spirochaetota</taxon>
        <taxon>Spirochaetia</taxon>
        <taxon>Spirochaetales</taxon>
        <taxon>Spirochaetaceae</taxon>
        <taxon>Spirochaeta</taxon>
    </lineage>
</organism>
<evidence type="ECO:0000313" key="6">
    <source>
        <dbReference type="EMBL" id="MBB6482514.1"/>
    </source>
</evidence>
<comment type="caution">
    <text evidence="6">The sequence shown here is derived from an EMBL/GenBank/DDBJ whole genome shotgun (WGS) entry which is preliminary data.</text>
</comment>
<dbReference type="PANTHER" id="PTHR47514:SF1">
    <property type="entry name" value="TRANSKETOLASE N-TERMINAL SECTION-RELATED"/>
    <property type="match status" value="1"/>
</dbReference>
<dbReference type="RefSeq" id="WP_184748753.1">
    <property type="nucleotide sequence ID" value="NZ_JACHGJ010000013.1"/>
</dbReference>
<dbReference type="Pfam" id="PF00456">
    <property type="entry name" value="Transketolase_N"/>
    <property type="match status" value="1"/>
</dbReference>
<evidence type="ECO:0000256" key="4">
    <source>
        <dbReference type="SAM" id="Phobius"/>
    </source>
</evidence>
<protein>
    <submittedName>
        <fullName evidence="6">Transketolase</fullName>
        <ecNumber evidence="6">2.2.1.1</ecNumber>
    </submittedName>
</protein>
<evidence type="ECO:0000256" key="2">
    <source>
        <dbReference type="ARBA" id="ARBA00007131"/>
    </source>
</evidence>
<dbReference type="AlphaFoldDB" id="A0A841RAU8"/>
<dbReference type="InterPro" id="IPR029061">
    <property type="entry name" value="THDP-binding"/>
</dbReference>
<accession>A0A841RAU8</accession>
<dbReference type="CDD" id="cd02012">
    <property type="entry name" value="TPP_TK"/>
    <property type="match status" value="1"/>
</dbReference>
<comment type="cofactor">
    <cofactor evidence="1">
        <name>thiamine diphosphate</name>
        <dbReference type="ChEBI" id="CHEBI:58937"/>
    </cofactor>
</comment>
<gene>
    <name evidence="6" type="ORF">HNR50_004214</name>
</gene>
<dbReference type="InterPro" id="IPR005474">
    <property type="entry name" value="Transketolase_N"/>
</dbReference>
<name>A0A841RAU8_9SPIO</name>
<dbReference type="EC" id="2.2.1.1" evidence="6"/>
<keyword evidence="7" id="KW-1185">Reference proteome</keyword>
<evidence type="ECO:0000256" key="1">
    <source>
        <dbReference type="ARBA" id="ARBA00001964"/>
    </source>
</evidence>
<keyword evidence="4" id="KW-0472">Membrane</keyword>
<evidence type="ECO:0000313" key="7">
    <source>
        <dbReference type="Proteomes" id="UP000587760"/>
    </source>
</evidence>
<dbReference type="GO" id="GO:0004802">
    <property type="term" value="F:transketolase activity"/>
    <property type="evidence" value="ECO:0007669"/>
    <property type="project" value="UniProtKB-EC"/>
</dbReference>
<feature type="domain" description="Transketolase N-terminal" evidence="5">
    <location>
        <begin position="12"/>
        <end position="266"/>
    </location>
</feature>
<dbReference type="EMBL" id="JACHGJ010000013">
    <property type="protein sequence ID" value="MBB6482514.1"/>
    <property type="molecule type" value="Genomic_DNA"/>
</dbReference>
<keyword evidence="4" id="KW-0812">Transmembrane</keyword>
<keyword evidence="3" id="KW-0786">Thiamine pyrophosphate</keyword>
<reference evidence="6 7" key="1">
    <citation type="submission" date="2020-08" db="EMBL/GenBank/DDBJ databases">
        <title>Genomic Encyclopedia of Type Strains, Phase IV (KMG-IV): sequencing the most valuable type-strain genomes for metagenomic binning, comparative biology and taxonomic classification.</title>
        <authorList>
            <person name="Goeker M."/>
        </authorList>
    </citation>
    <scope>NUCLEOTIDE SEQUENCE [LARGE SCALE GENOMIC DNA]</scope>
    <source>
        <strain evidence="6 7">DSM 2461</strain>
    </source>
</reference>
<dbReference type="Gene3D" id="3.40.50.970">
    <property type="match status" value="1"/>
</dbReference>
<keyword evidence="6" id="KW-0808">Transferase</keyword>